<organism evidence="2">
    <name type="scientific">mine drainage metagenome</name>
    <dbReference type="NCBI Taxonomy" id="410659"/>
    <lineage>
        <taxon>unclassified sequences</taxon>
        <taxon>metagenomes</taxon>
        <taxon>ecological metagenomes</taxon>
    </lineage>
</organism>
<feature type="transmembrane region" description="Helical" evidence="1">
    <location>
        <begin position="12"/>
        <end position="31"/>
    </location>
</feature>
<accession>A0A1J5PIJ6</accession>
<dbReference type="EMBL" id="MLJW01005822">
    <property type="protein sequence ID" value="OIQ67607.1"/>
    <property type="molecule type" value="Genomic_DNA"/>
</dbReference>
<protein>
    <submittedName>
        <fullName evidence="2">Uncharacterized protein</fullName>
    </submittedName>
</protein>
<evidence type="ECO:0000256" key="1">
    <source>
        <dbReference type="SAM" id="Phobius"/>
    </source>
</evidence>
<dbReference type="AlphaFoldDB" id="A0A1J5PIJ6"/>
<proteinExistence type="predicted"/>
<reference evidence="2" key="1">
    <citation type="submission" date="2016-10" db="EMBL/GenBank/DDBJ databases">
        <title>Sequence of Gallionella enrichment culture.</title>
        <authorList>
            <person name="Poehlein A."/>
            <person name="Muehling M."/>
            <person name="Daniel R."/>
        </authorList>
    </citation>
    <scope>NUCLEOTIDE SEQUENCE</scope>
</reference>
<keyword evidence="1" id="KW-1133">Transmembrane helix</keyword>
<keyword evidence="1" id="KW-0472">Membrane</keyword>
<evidence type="ECO:0000313" key="2">
    <source>
        <dbReference type="EMBL" id="OIQ67607.1"/>
    </source>
</evidence>
<keyword evidence="1" id="KW-0812">Transmembrane</keyword>
<comment type="caution">
    <text evidence="2">The sequence shown here is derived from an EMBL/GenBank/DDBJ whole genome shotgun (WGS) entry which is preliminary data.</text>
</comment>
<name>A0A1J5PIJ6_9ZZZZ</name>
<gene>
    <name evidence="2" type="ORF">GALL_508120</name>
</gene>
<sequence>MGSNNSSAPLDALTAFAIAFIAGAMAAASLIKYIEHIRHDTIVLRRRD</sequence>